<evidence type="ECO:0000259" key="5">
    <source>
        <dbReference type="PROSITE" id="PS50305"/>
    </source>
</evidence>
<feature type="binding site" evidence="3">
    <location>
        <begin position="195"/>
        <end position="197"/>
    </location>
    <ligand>
        <name>NAD(+)</name>
        <dbReference type="ChEBI" id="CHEBI:57540"/>
    </ligand>
</feature>
<comment type="caution">
    <text evidence="3">Lacks conserved residue(s) required for the propagation of feature annotation.</text>
</comment>
<organism evidence="6 7">
    <name type="scientific">Pseudomonas saponiphila</name>
    <dbReference type="NCBI Taxonomy" id="556534"/>
    <lineage>
        <taxon>Bacteria</taxon>
        <taxon>Pseudomonadati</taxon>
        <taxon>Pseudomonadota</taxon>
        <taxon>Gammaproteobacteria</taxon>
        <taxon>Pseudomonadales</taxon>
        <taxon>Pseudomonadaceae</taxon>
        <taxon>Pseudomonas</taxon>
    </lineage>
</organism>
<dbReference type="GO" id="GO:0005737">
    <property type="term" value="C:cytoplasm"/>
    <property type="evidence" value="ECO:0007669"/>
    <property type="project" value="UniProtKB-SubCell"/>
</dbReference>
<dbReference type="RefSeq" id="WP_092313886.1">
    <property type="nucleotide sequence ID" value="NZ_FNTJ01000001.1"/>
</dbReference>
<keyword evidence="1" id="KW-0808">Transferase</keyword>
<dbReference type="InterPro" id="IPR029035">
    <property type="entry name" value="DHS-like_NAD/FAD-binding_dom"/>
</dbReference>
<dbReference type="InterPro" id="IPR050134">
    <property type="entry name" value="NAD-dep_sirtuin_deacylases"/>
</dbReference>
<keyword evidence="7" id="KW-1185">Reference proteome</keyword>
<comment type="function">
    <text evidence="3">NAD-dependent lysine deacetylase and desuccinylase that specifically removes acetyl and succinyl groups on target proteins. Modulates the activities of several proteins which are inactive in their acylated form.</text>
</comment>
<dbReference type="GO" id="GO:0036054">
    <property type="term" value="F:protein-malonyllysine demalonylase activity"/>
    <property type="evidence" value="ECO:0007669"/>
    <property type="project" value="InterPro"/>
</dbReference>
<dbReference type="GO" id="GO:0017136">
    <property type="term" value="F:histone deacetylase activity, NAD-dependent"/>
    <property type="evidence" value="ECO:0007669"/>
    <property type="project" value="TreeGrafter"/>
</dbReference>
<feature type="binding site" evidence="3">
    <location>
        <begin position="221"/>
        <end position="223"/>
    </location>
    <ligand>
        <name>NAD(+)</name>
        <dbReference type="ChEBI" id="CHEBI:57540"/>
    </ligand>
</feature>
<comment type="catalytic activity">
    <reaction evidence="3">
        <text>N(6)-succinyl-L-lysyl-[protein] + NAD(+) + H2O = 2''-O-succinyl-ADP-D-ribose + nicotinamide + L-lysyl-[protein]</text>
        <dbReference type="Rhea" id="RHEA:47668"/>
        <dbReference type="Rhea" id="RHEA-COMP:9752"/>
        <dbReference type="Rhea" id="RHEA-COMP:11877"/>
        <dbReference type="ChEBI" id="CHEBI:15377"/>
        <dbReference type="ChEBI" id="CHEBI:17154"/>
        <dbReference type="ChEBI" id="CHEBI:29969"/>
        <dbReference type="ChEBI" id="CHEBI:57540"/>
        <dbReference type="ChEBI" id="CHEBI:87830"/>
        <dbReference type="ChEBI" id="CHEBI:87832"/>
    </reaction>
</comment>
<dbReference type="EC" id="2.3.1.286" evidence="3"/>
<dbReference type="InterPro" id="IPR026590">
    <property type="entry name" value="Ssirtuin_cat_dom"/>
</dbReference>
<comment type="cofactor">
    <cofactor evidence="3">
        <name>Zn(2+)</name>
        <dbReference type="ChEBI" id="CHEBI:29105"/>
    </cofactor>
    <text evidence="3">Binds 1 zinc ion per subunit.</text>
</comment>
<feature type="binding site" evidence="3">
    <location>
        <position position="239"/>
    </location>
    <ligand>
        <name>NAD(+)</name>
        <dbReference type="ChEBI" id="CHEBI:57540"/>
    </ligand>
</feature>
<evidence type="ECO:0000313" key="6">
    <source>
        <dbReference type="EMBL" id="SEB85120.1"/>
    </source>
</evidence>
<gene>
    <name evidence="3" type="primary">cobB</name>
    <name evidence="6" type="ORF">SAMN05216178_2498</name>
</gene>
<keyword evidence="2 3" id="KW-0520">NAD</keyword>
<dbReference type="AlphaFoldDB" id="A0A1H4MPN9"/>
<feature type="binding site" evidence="3 4">
    <location>
        <position position="127"/>
    </location>
    <ligand>
        <name>Zn(2+)</name>
        <dbReference type="ChEBI" id="CHEBI:29105"/>
    </ligand>
</feature>
<feature type="binding site" evidence="3">
    <location>
        <position position="67"/>
    </location>
    <ligand>
        <name>substrate</name>
    </ligand>
</feature>
<feature type="binding site" evidence="3 4">
    <location>
        <position position="158"/>
    </location>
    <ligand>
        <name>Zn(2+)</name>
        <dbReference type="ChEBI" id="CHEBI:29105"/>
    </ligand>
</feature>
<comment type="similarity">
    <text evidence="3">Belongs to the sirtuin family. Class III subfamily.</text>
</comment>
<evidence type="ECO:0000256" key="4">
    <source>
        <dbReference type="PROSITE-ProRule" id="PRU00236"/>
    </source>
</evidence>
<dbReference type="InterPro" id="IPR027546">
    <property type="entry name" value="Sirtuin_class_III"/>
</dbReference>
<protein>
    <recommendedName>
        <fullName evidence="3">NAD-dependent protein deacylase</fullName>
        <ecNumber evidence="3">2.3.1.286</ecNumber>
    </recommendedName>
    <alternativeName>
        <fullName evidence="3">Regulatory protein SIR2 homolog</fullName>
    </alternativeName>
</protein>
<dbReference type="GO" id="GO:0008270">
    <property type="term" value="F:zinc ion binding"/>
    <property type="evidence" value="ECO:0007669"/>
    <property type="project" value="UniProtKB-UniRule"/>
</dbReference>
<comment type="domain">
    <text evidence="3">2 residues (Tyr-67 and Arg-70) present in a large hydrophobic pocket are probably involved in substrate specificity. They are important for desuccinylation activity, but dispensable for deacetylation activity.</text>
</comment>
<feature type="binding site" evidence="3">
    <location>
        <begin position="101"/>
        <end position="104"/>
    </location>
    <ligand>
        <name>NAD(+)</name>
        <dbReference type="ChEBI" id="CHEBI:57540"/>
    </ligand>
</feature>
<proteinExistence type="inferred from homology"/>
<dbReference type="Proteomes" id="UP000198982">
    <property type="component" value="Unassembled WGS sequence"/>
</dbReference>
<dbReference type="InterPro" id="IPR003000">
    <property type="entry name" value="Sirtuin"/>
</dbReference>
<dbReference type="CDD" id="cd01412">
    <property type="entry name" value="SIRT5_Af1_CobB"/>
    <property type="match status" value="1"/>
</dbReference>
<feature type="binding site" evidence="3">
    <location>
        <position position="70"/>
    </location>
    <ligand>
        <name>substrate</name>
    </ligand>
</feature>
<feature type="binding site" evidence="3 4">
    <location>
        <position position="130"/>
    </location>
    <ligand>
        <name>Zn(2+)</name>
        <dbReference type="ChEBI" id="CHEBI:29105"/>
    </ligand>
</feature>
<comment type="catalytic activity">
    <reaction evidence="3">
        <text>N(6)-acetyl-L-lysyl-[protein] + NAD(+) + H2O = 2''-O-acetyl-ADP-D-ribose + nicotinamide + L-lysyl-[protein]</text>
        <dbReference type="Rhea" id="RHEA:43636"/>
        <dbReference type="Rhea" id="RHEA-COMP:9752"/>
        <dbReference type="Rhea" id="RHEA-COMP:10731"/>
        <dbReference type="ChEBI" id="CHEBI:15377"/>
        <dbReference type="ChEBI" id="CHEBI:17154"/>
        <dbReference type="ChEBI" id="CHEBI:29969"/>
        <dbReference type="ChEBI" id="CHEBI:57540"/>
        <dbReference type="ChEBI" id="CHEBI:61930"/>
        <dbReference type="ChEBI" id="CHEBI:83767"/>
        <dbReference type="EC" id="2.3.1.286"/>
    </reaction>
</comment>
<accession>A0A1H4MPN9</accession>
<dbReference type="GO" id="GO:0070403">
    <property type="term" value="F:NAD+ binding"/>
    <property type="evidence" value="ECO:0007669"/>
    <property type="project" value="UniProtKB-UniRule"/>
</dbReference>
<evidence type="ECO:0000313" key="7">
    <source>
        <dbReference type="Proteomes" id="UP000198982"/>
    </source>
</evidence>
<feature type="active site" description="Proton acceptor" evidence="3 4">
    <location>
        <position position="119"/>
    </location>
</feature>
<dbReference type="InterPro" id="IPR026591">
    <property type="entry name" value="Sirtuin_cat_small_dom_sf"/>
</dbReference>
<feature type="domain" description="Deacetylase sirtuin-type" evidence="5">
    <location>
        <begin position="1"/>
        <end position="253"/>
    </location>
</feature>
<dbReference type="PROSITE" id="PS50305">
    <property type="entry name" value="SIRTUIN"/>
    <property type="match status" value="1"/>
</dbReference>
<feature type="binding site" evidence="3 4">
    <location>
        <position position="155"/>
    </location>
    <ligand>
        <name>Zn(2+)</name>
        <dbReference type="ChEBI" id="CHEBI:29105"/>
    </ligand>
</feature>
<sequence length="261" mass="28534">MSQMQRAADVLRRSKKIVFFSGAGISAESGIPTFRDKLTGLWAKHDPQRLETADAFEENPALVWGWYLWRRHQVSGAKPNPAHLCIPRFQDAGWEVSVITQNIDDLHERAGSLDVVHVHGSLMDAKCFACHRPGELTPDQLRVAEEGQLIEPPRCDHCNARLRPGVVWFREKLPEDAWRSAVRRVRECDLLISVGTSGVVMPAAGIPEMALAAGAAVIHVNLEEVGLVGADEIMLKGSAGVVLPALLRAAGAEAIPDHHSC</sequence>
<dbReference type="PANTHER" id="PTHR11085:SF10">
    <property type="entry name" value="NAD-DEPENDENT PROTEIN DEACYLASE SIRTUIN-5, MITOCHONDRIAL-RELATED"/>
    <property type="match status" value="1"/>
</dbReference>
<dbReference type="PANTHER" id="PTHR11085">
    <property type="entry name" value="NAD-DEPENDENT PROTEIN DEACYLASE SIRTUIN-5, MITOCHONDRIAL-RELATED"/>
    <property type="match status" value="1"/>
</dbReference>
<name>A0A1H4MPN9_9PSED</name>
<dbReference type="Gene3D" id="3.40.50.1220">
    <property type="entry name" value="TPP-binding domain"/>
    <property type="match status" value="1"/>
</dbReference>
<evidence type="ECO:0000256" key="3">
    <source>
        <dbReference type="HAMAP-Rule" id="MF_01121"/>
    </source>
</evidence>
<dbReference type="GO" id="GO:0036055">
    <property type="term" value="F:protein-succinyllysine desuccinylase activity"/>
    <property type="evidence" value="ECO:0007669"/>
    <property type="project" value="UniProtKB-UniRule"/>
</dbReference>
<keyword evidence="3 4" id="KW-0862">Zinc</keyword>
<keyword evidence="3 4" id="KW-0479">Metal-binding</keyword>
<dbReference type="Gene3D" id="3.30.1600.10">
    <property type="entry name" value="SIR2/SIRT2 'Small Domain"/>
    <property type="match status" value="1"/>
</dbReference>
<evidence type="ECO:0000256" key="1">
    <source>
        <dbReference type="ARBA" id="ARBA00022679"/>
    </source>
</evidence>
<dbReference type="Pfam" id="PF02146">
    <property type="entry name" value="SIR2"/>
    <property type="match status" value="1"/>
</dbReference>
<dbReference type="HAMAP" id="MF_01121">
    <property type="entry name" value="Sirtuin_ClassIII"/>
    <property type="match status" value="1"/>
</dbReference>
<comment type="subcellular location">
    <subcellularLocation>
        <location evidence="3">Cytoplasm</location>
    </subcellularLocation>
</comment>
<dbReference type="NCBIfam" id="NF001753">
    <property type="entry name" value="PRK00481.1-3"/>
    <property type="match status" value="1"/>
</dbReference>
<dbReference type="EMBL" id="FNTJ01000001">
    <property type="protein sequence ID" value="SEB85120.1"/>
    <property type="molecule type" value="Genomic_DNA"/>
</dbReference>
<keyword evidence="3" id="KW-0963">Cytoplasm</keyword>
<evidence type="ECO:0000256" key="2">
    <source>
        <dbReference type="ARBA" id="ARBA00023027"/>
    </source>
</evidence>
<reference evidence="7" key="1">
    <citation type="submission" date="2016-10" db="EMBL/GenBank/DDBJ databases">
        <authorList>
            <person name="Varghese N."/>
            <person name="Submissions S."/>
        </authorList>
    </citation>
    <scope>NUCLEOTIDE SEQUENCE [LARGE SCALE GENOMIC DNA]</scope>
    <source>
        <strain evidence="7">DSM 9751</strain>
    </source>
</reference>
<dbReference type="SUPFAM" id="SSF52467">
    <property type="entry name" value="DHS-like NAD/FAD-binding domain"/>
    <property type="match status" value="1"/>
</dbReference>